<keyword evidence="6" id="KW-1185">Reference proteome</keyword>
<dbReference type="Pfam" id="PF07716">
    <property type="entry name" value="bZIP_2"/>
    <property type="match status" value="1"/>
</dbReference>
<feature type="domain" description="BZIP" evidence="4">
    <location>
        <begin position="477"/>
        <end position="491"/>
    </location>
</feature>
<dbReference type="CDD" id="cd14705">
    <property type="entry name" value="bZIP_Zip1"/>
    <property type="match status" value="1"/>
</dbReference>
<evidence type="ECO:0000313" key="6">
    <source>
        <dbReference type="Proteomes" id="UP001369815"/>
    </source>
</evidence>
<feature type="chain" id="PRO_5043937787" description="BZIP domain-containing protein" evidence="3">
    <location>
        <begin position="28"/>
        <end position="693"/>
    </location>
</feature>
<gene>
    <name evidence="5" type="ORF">Daesc_008693</name>
</gene>
<reference evidence="5 6" key="1">
    <citation type="journal article" date="2024" name="Front Chem Biol">
        <title>Unveiling the potential of Daldinia eschscholtzii MFLUCC 19-0629 through bioactivity and bioinformatics studies for enhanced sustainable agriculture production.</title>
        <authorList>
            <person name="Brooks S."/>
            <person name="Weaver J.A."/>
            <person name="Klomchit A."/>
            <person name="Alharthi S.A."/>
            <person name="Onlamun T."/>
            <person name="Nurani R."/>
            <person name="Vong T.K."/>
            <person name="Alberti F."/>
            <person name="Greco C."/>
        </authorList>
    </citation>
    <scope>NUCLEOTIDE SEQUENCE [LARGE SCALE GENOMIC DNA]</scope>
    <source>
        <strain evidence="5">MFLUCC 19-0629</strain>
    </source>
</reference>
<name>A0AAX6MDA7_9PEZI</name>
<evidence type="ECO:0000256" key="2">
    <source>
        <dbReference type="SAM" id="MobiDB-lite"/>
    </source>
</evidence>
<accession>A0AAX6MDA7</accession>
<feature type="compositionally biased region" description="Polar residues" evidence="2">
    <location>
        <begin position="238"/>
        <end position="249"/>
    </location>
</feature>
<feature type="region of interest" description="Disordered" evidence="2">
    <location>
        <begin position="472"/>
        <end position="496"/>
    </location>
</feature>
<evidence type="ECO:0000259" key="4">
    <source>
        <dbReference type="PROSITE" id="PS00036"/>
    </source>
</evidence>
<feature type="compositionally biased region" description="Polar residues" evidence="2">
    <location>
        <begin position="367"/>
        <end position="390"/>
    </location>
</feature>
<sequence>MVRSATSQHHWLHLTLFYSTLPVTCQSVAVAVQNLDVRQPAQPPSTRTLGNGSVGFDTNRLSSIEQADGESGGARLDSNEARSEIKRYRVTSGRGGQCLAPLGHLCERDLDPMSQRDPGSRSASPRTSKSPPAGTSTSPNSQQSDPRGLGNQAASNGSLESGGIGRPNGDLAQSLPQRGFGVRNILNPTETQPSPTGTTSSAASGPSGARLHPSPHIQGSTTFESSPTASRPFMYQNHGMTGQQQNQTAGGLPPQGPPPADRGSPASIQSHREILGTTRRILTPRSPRVSTAGHVPPQALNTPQTHYYPVPPTSNRGFPAESPGGQHTQSPRIGGPQPLGHQFGRVHPSGVGPPTTLAPLTTPPPRSLSQPIASQFNPPGHEPQQSQGSASGHMRPHAYGQTPPYSTGVPPSARFPPPSLPVGDSRWSGVLGNAAQVGTPSVRSMMGMDGHAAMNVGGEPLIVPLDMYNGSKQADEKRQRNAGASARFRARKKDKEIQQGLRIQELESQNRELLKRQQETENERDRYRSDRDRLRDIVYRTPGISELAYQGPPSPISTRSGGSFAERSPLASNQPTLPMPAYGSADPATGERAARRRRTDSQLDYNPPYGVAQTNLPSMSQPVHTPLSQPGTPSSMARTSRLPPLRLDQPAGTPSTGPPTSGTPVQSFPPYKREPYETSWATRTSAPHDPSQR</sequence>
<feature type="coiled-coil region" evidence="1">
    <location>
        <begin position="503"/>
        <end position="537"/>
    </location>
</feature>
<evidence type="ECO:0000256" key="1">
    <source>
        <dbReference type="SAM" id="Coils"/>
    </source>
</evidence>
<organism evidence="5 6">
    <name type="scientific">Daldinia eschscholtzii</name>
    <dbReference type="NCBI Taxonomy" id="292717"/>
    <lineage>
        <taxon>Eukaryota</taxon>
        <taxon>Fungi</taxon>
        <taxon>Dikarya</taxon>
        <taxon>Ascomycota</taxon>
        <taxon>Pezizomycotina</taxon>
        <taxon>Sordariomycetes</taxon>
        <taxon>Xylariomycetidae</taxon>
        <taxon>Xylariales</taxon>
        <taxon>Hypoxylaceae</taxon>
        <taxon>Daldinia</taxon>
    </lineage>
</organism>
<proteinExistence type="predicted"/>
<keyword evidence="3" id="KW-0732">Signal</keyword>
<feature type="compositionally biased region" description="Low complexity" evidence="2">
    <location>
        <begin position="193"/>
        <end position="209"/>
    </location>
</feature>
<feature type="compositionally biased region" description="Polar residues" evidence="2">
    <location>
        <begin position="121"/>
        <end position="145"/>
    </location>
</feature>
<keyword evidence="1" id="KW-0175">Coiled coil</keyword>
<dbReference type="GO" id="GO:0003700">
    <property type="term" value="F:DNA-binding transcription factor activity"/>
    <property type="evidence" value="ECO:0007669"/>
    <property type="project" value="InterPro"/>
</dbReference>
<protein>
    <recommendedName>
        <fullName evidence="4">BZIP domain-containing protein</fullName>
    </recommendedName>
</protein>
<feature type="compositionally biased region" description="Low complexity" evidence="2">
    <location>
        <begin position="652"/>
        <end position="664"/>
    </location>
</feature>
<dbReference type="PROSITE" id="PS00036">
    <property type="entry name" value="BZIP_BASIC"/>
    <property type="match status" value="1"/>
</dbReference>
<evidence type="ECO:0000313" key="5">
    <source>
        <dbReference type="EMBL" id="KAK6950367.1"/>
    </source>
</evidence>
<feature type="compositionally biased region" description="Polar residues" evidence="2">
    <location>
        <begin position="217"/>
        <end position="229"/>
    </location>
</feature>
<dbReference type="Proteomes" id="UP001369815">
    <property type="component" value="Unassembled WGS sequence"/>
</dbReference>
<dbReference type="EMBL" id="JBANMG010000008">
    <property type="protein sequence ID" value="KAK6950367.1"/>
    <property type="molecule type" value="Genomic_DNA"/>
</dbReference>
<dbReference type="InterPro" id="IPR004827">
    <property type="entry name" value="bZIP"/>
</dbReference>
<feature type="signal peptide" evidence="3">
    <location>
        <begin position="1"/>
        <end position="27"/>
    </location>
</feature>
<comment type="caution">
    <text evidence="5">The sequence shown here is derived from an EMBL/GenBank/DDBJ whole genome shotgun (WGS) entry which is preliminary data.</text>
</comment>
<feature type="region of interest" description="Disordered" evidence="2">
    <location>
        <begin position="107"/>
        <end position="428"/>
    </location>
</feature>
<dbReference type="AlphaFoldDB" id="A0AAX6MDA7"/>
<feature type="region of interest" description="Disordered" evidence="2">
    <location>
        <begin position="545"/>
        <end position="693"/>
    </location>
</feature>
<evidence type="ECO:0000256" key="3">
    <source>
        <dbReference type="SAM" id="SignalP"/>
    </source>
</evidence>
<feature type="compositionally biased region" description="Polar residues" evidence="2">
    <location>
        <begin position="612"/>
        <end position="638"/>
    </location>
</feature>